<dbReference type="NCBIfam" id="NF012200">
    <property type="entry name" value="choice_anch_D"/>
    <property type="match status" value="6"/>
</dbReference>
<dbReference type="Pfam" id="PF07589">
    <property type="entry name" value="PEP-CTERM"/>
    <property type="match status" value="1"/>
</dbReference>
<feature type="domain" description="Ice-binding protein C-terminal" evidence="1">
    <location>
        <begin position="1054"/>
        <end position="1076"/>
    </location>
</feature>
<evidence type="ECO:0000313" key="3">
    <source>
        <dbReference type="Proteomes" id="UP000808146"/>
    </source>
</evidence>
<proteinExistence type="predicted"/>
<comment type="caution">
    <text evidence="2">The sequence shown here is derived from an EMBL/GenBank/DDBJ whole genome shotgun (WGS) entry which is preliminary data.</text>
</comment>
<reference evidence="2" key="1">
    <citation type="submission" date="2020-10" db="EMBL/GenBank/DDBJ databases">
        <title>Connecting structure to function with the recovery of over 1000 high-quality activated sludge metagenome-assembled genomes encoding full-length rRNA genes using long-read sequencing.</title>
        <authorList>
            <person name="Singleton C.M."/>
            <person name="Petriglieri F."/>
            <person name="Kristensen J.M."/>
            <person name="Kirkegaard R.H."/>
            <person name="Michaelsen T.Y."/>
            <person name="Andersen M.H."/>
            <person name="Karst S.M."/>
            <person name="Dueholm M.S."/>
            <person name="Nielsen P.H."/>
            <person name="Albertsen M."/>
        </authorList>
    </citation>
    <scope>NUCLEOTIDE SEQUENCE</scope>
    <source>
        <strain evidence="2">OdNE_18-Q3-R46-58_BAT3C.305</strain>
    </source>
</reference>
<dbReference type="Proteomes" id="UP000808146">
    <property type="component" value="Unassembled WGS sequence"/>
</dbReference>
<organism evidence="2 3">
    <name type="scientific">Candidatus Dechloromonas phosphorivorans</name>
    <dbReference type="NCBI Taxonomy" id="2899244"/>
    <lineage>
        <taxon>Bacteria</taxon>
        <taxon>Pseudomonadati</taxon>
        <taxon>Pseudomonadota</taxon>
        <taxon>Betaproteobacteria</taxon>
        <taxon>Rhodocyclales</taxon>
        <taxon>Azonexaceae</taxon>
        <taxon>Dechloromonas</taxon>
    </lineage>
</organism>
<protein>
    <submittedName>
        <fullName evidence="2">Choice-of-anchor D domain-containing protein</fullName>
    </submittedName>
</protein>
<name>A0A9D7QH89_9RHOO</name>
<evidence type="ECO:0000313" key="2">
    <source>
        <dbReference type="EMBL" id="MBK8890001.1"/>
    </source>
</evidence>
<dbReference type="InterPro" id="IPR013424">
    <property type="entry name" value="Ice-binding_C"/>
</dbReference>
<sequence length="1080" mass="105575">MCLARQQGKLIIGATGSLGLGTQNLTITNDYTNVQAGSGNSFNRRAGVTGTGQILAGGNAAQAITGTGVTGGNTPNATLTIGNMRVGANTFNYQLANTGTTGPTLRGAIQTNVNGGNITDARLSGTGVTASNYNAGGPNGNSGNLGVTFTAASAGAQAALSGQAINLRSNFDNIADQKLNIVLAGGAAAYNAAAGSATPSPATVANQRVGGTNVAALTISNTAAAGIFSEDLRATFGSNGGAALNNGGSVVSLIAGGNNVSAMTARVDTSTAGAKTGSVTLNYETLGTVNGVSNGLGTASAGSQTINVSGNVYRLAQGDTTPLAANFGNRHVGDSVSQTLTIKNLSVNDGFSEKLNASFGTNSGNATNNGGSVNLLAAGGSNAASMSVGMDTSSVGNKSGSVAVNYQSDGAGTSGLSSISAGSQTVNVSGSVYRLAQANTLGAVSFGNVHVGDSVQQALSISNTAANDGFSEKLNASFGNATDARITNNGGSISQLAAGATNSSMVVGLNTAAAGTVNGSIAVNFASDGAGTSGLGISALATQNVGVSGNITTQGNVYRLASASPATPNPVNFGNVRINTATDQALTIGNTAANDGFSEKLNASISSNGAPVTASGSFNLLGPQASDNSSLHVGIDTSSAGAKSGSATIALVSDGAGTSGLGQTSLASQTVNVNGAVYRLANPQSVTSSLTLAARVGGSASGNVSITNQSPDIYTEALKVVAGAAPSSLFNIGSNPANIAAQGTGTLQVSLNTATAGSSTGTLTLNNTSTGAGTTNAADVSVGTSNVTLTGKVYTAAQATVQPAVNFGIVHVNEVVAVRGVSVQNSAPVTALNDTLAASIGGATGSFSSNNGSVAGLAAGGPANTTALTVGVNTATAGIFNGTANLALASQNPDMADLGLGSRSVALSAQVNKYANAEFGKVTGAGALTRNGSVFTLNFGTWVQGSGLLSAILDVDNLVNGGPADDLNGSLNIVDGNDFFASLLLASFSNVGADASSGDALSFLFDTNALALGSYQDSVALTWFGTNGSGYRDANDHFYTLQVIGTIVQQGANVPEPNSLLLLTVALLAGLGVSRRRHSV</sequence>
<dbReference type="EMBL" id="JADKBR010000005">
    <property type="protein sequence ID" value="MBK8890001.1"/>
    <property type="molecule type" value="Genomic_DNA"/>
</dbReference>
<dbReference type="AlphaFoldDB" id="A0A9D7QH89"/>
<evidence type="ECO:0000259" key="1">
    <source>
        <dbReference type="Pfam" id="PF07589"/>
    </source>
</evidence>
<accession>A0A9D7QH89</accession>
<dbReference type="NCBIfam" id="TIGR02595">
    <property type="entry name" value="PEP_CTERM"/>
    <property type="match status" value="1"/>
</dbReference>
<gene>
    <name evidence="2" type="ORF">IPN75_06215</name>
</gene>